<feature type="domain" description="Serine hydrolase" evidence="5">
    <location>
        <begin position="6"/>
        <end position="194"/>
    </location>
</feature>
<comment type="catalytic activity">
    <reaction evidence="3">
        <text>a monoacylglycerol + H2O = glycerol + a fatty acid + H(+)</text>
        <dbReference type="Rhea" id="RHEA:15245"/>
        <dbReference type="ChEBI" id="CHEBI:15377"/>
        <dbReference type="ChEBI" id="CHEBI:15378"/>
        <dbReference type="ChEBI" id="CHEBI:17408"/>
        <dbReference type="ChEBI" id="CHEBI:17754"/>
        <dbReference type="ChEBI" id="CHEBI:28868"/>
    </reaction>
</comment>
<reference evidence="6" key="1">
    <citation type="submission" date="2023-02" db="EMBL/GenBank/DDBJ databases">
        <title>Mating type loci evolution in Malassezia.</title>
        <authorList>
            <person name="Coelho M.A."/>
        </authorList>
    </citation>
    <scope>NUCLEOTIDE SEQUENCE</scope>
    <source>
        <strain evidence="6">CBS 14136</strain>
    </source>
</reference>
<dbReference type="GO" id="GO:0005634">
    <property type="term" value="C:nucleus"/>
    <property type="evidence" value="ECO:0007669"/>
    <property type="project" value="TreeGrafter"/>
</dbReference>
<dbReference type="GO" id="GO:0004146">
    <property type="term" value="F:dihydrofolate reductase activity"/>
    <property type="evidence" value="ECO:0007669"/>
    <property type="project" value="UniProtKB-EC"/>
</dbReference>
<dbReference type="SUPFAM" id="SSF53474">
    <property type="entry name" value="alpha/beta-Hydrolases"/>
    <property type="match status" value="1"/>
</dbReference>
<comment type="catalytic activity">
    <reaction evidence="2">
        <text>a diacylglycerol + H2O = a monoacylglycerol + a fatty acid + H(+)</text>
        <dbReference type="Rhea" id="RHEA:32731"/>
        <dbReference type="ChEBI" id="CHEBI:15377"/>
        <dbReference type="ChEBI" id="CHEBI:15378"/>
        <dbReference type="ChEBI" id="CHEBI:17408"/>
        <dbReference type="ChEBI" id="CHEBI:18035"/>
        <dbReference type="ChEBI" id="CHEBI:28868"/>
    </reaction>
</comment>
<evidence type="ECO:0000256" key="3">
    <source>
        <dbReference type="ARBA" id="ARBA00048461"/>
    </source>
</evidence>
<dbReference type="InterPro" id="IPR005645">
    <property type="entry name" value="FSH-like_dom"/>
</dbReference>
<dbReference type="GO" id="GO:0016787">
    <property type="term" value="F:hydrolase activity"/>
    <property type="evidence" value="ECO:0007669"/>
    <property type="project" value="UniProtKB-KW"/>
</dbReference>
<dbReference type="PANTHER" id="PTHR48070:SF6">
    <property type="entry name" value="ESTERASE OVCA2"/>
    <property type="match status" value="1"/>
</dbReference>
<evidence type="ECO:0000259" key="5">
    <source>
        <dbReference type="Pfam" id="PF03959"/>
    </source>
</evidence>
<evidence type="ECO:0000256" key="1">
    <source>
        <dbReference type="ARBA" id="ARBA00022801"/>
    </source>
</evidence>
<dbReference type="InterPro" id="IPR029058">
    <property type="entry name" value="AB_hydrolase_fold"/>
</dbReference>
<dbReference type="EMBL" id="CP118380">
    <property type="protein sequence ID" value="WFD44818.1"/>
    <property type="molecule type" value="Genomic_DNA"/>
</dbReference>
<dbReference type="AlphaFoldDB" id="A0AAF0JFK1"/>
<proteinExistence type="predicted"/>
<sequence length="228" mass="25251">MSAGKSQVRQVAKQDVADFVYVNAPIHVKPFASESNPNPVVSSADDPEDEQTRGWWKANNGTYIGWDSTAKYLKEQIALYGPFDGVLGYSQGACLAGILAAGIEHPDLVPHSPGPFQSKPFQFAISVSGFHPRDSMFDRLFEQEIQTPTLLILGHEDQIIPPAVTQSLATQLKNVRIAEHPGGHYLPTPAPWRNFLRDFIASFQSNNKDAWRHISLPNTQENDTDSKL</sequence>
<organism evidence="6 7">
    <name type="scientific">Malassezia psittaci</name>
    <dbReference type="NCBI Taxonomy" id="1821823"/>
    <lineage>
        <taxon>Eukaryota</taxon>
        <taxon>Fungi</taxon>
        <taxon>Dikarya</taxon>
        <taxon>Basidiomycota</taxon>
        <taxon>Ustilaginomycotina</taxon>
        <taxon>Malasseziomycetes</taxon>
        <taxon>Malasseziales</taxon>
        <taxon>Malasseziaceae</taxon>
        <taxon>Malassezia</taxon>
    </lineage>
</organism>
<gene>
    <name evidence="6" type="ORF">MPSI1_003489</name>
</gene>
<keyword evidence="6" id="KW-0560">Oxidoreductase</keyword>
<dbReference type="Gene3D" id="3.40.50.1820">
    <property type="entry name" value="alpha/beta hydrolase"/>
    <property type="match status" value="1"/>
</dbReference>
<name>A0AAF0JFK1_9BASI</name>
<protein>
    <submittedName>
        <fullName evidence="6">Dihydrofolate reductase</fullName>
        <ecNumber evidence="6">1.5.1.3</ecNumber>
    </submittedName>
</protein>
<dbReference type="PANTHER" id="PTHR48070">
    <property type="entry name" value="ESTERASE OVCA2"/>
    <property type="match status" value="1"/>
</dbReference>
<accession>A0AAF0JFK1</accession>
<dbReference type="InterPro" id="IPR050593">
    <property type="entry name" value="LovG"/>
</dbReference>
<feature type="region of interest" description="Disordered" evidence="4">
    <location>
        <begin position="35"/>
        <end position="54"/>
    </location>
</feature>
<dbReference type="Pfam" id="PF03959">
    <property type="entry name" value="FSH1"/>
    <property type="match status" value="1"/>
</dbReference>
<evidence type="ECO:0000256" key="4">
    <source>
        <dbReference type="SAM" id="MobiDB-lite"/>
    </source>
</evidence>
<keyword evidence="7" id="KW-1185">Reference proteome</keyword>
<dbReference type="Proteomes" id="UP001214628">
    <property type="component" value="Chromosome 6"/>
</dbReference>
<keyword evidence="1" id="KW-0378">Hydrolase</keyword>
<evidence type="ECO:0000313" key="6">
    <source>
        <dbReference type="EMBL" id="WFD44818.1"/>
    </source>
</evidence>
<evidence type="ECO:0000313" key="7">
    <source>
        <dbReference type="Proteomes" id="UP001214628"/>
    </source>
</evidence>
<dbReference type="GO" id="GO:0005737">
    <property type="term" value="C:cytoplasm"/>
    <property type="evidence" value="ECO:0007669"/>
    <property type="project" value="TreeGrafter"/>
</dbReference>
<dbReference type="EC" id="1.5.1.3" evidence="6"/>
<evidence type="ECO:0000256" key="2">
    <source>
        <dbReference type="ARBA" id="ARBA00047591"/>
    </source>
</evidence>